<keyword evidence="3" id="KW-1185">Reference proteome</keyword>
<organism evidence="2 3">
    <name type="scientific">Tritrichomonas musculus</name>
    <dbReference type="NCBI Taxonomy" id="1915356"/>
    <lineage>
        <taxon>Eukaryota</taxon>
        <taxon>Metamonada</taxon>
        <taxon>Parabasalia</taxon>
        <taxon>Tritrichomonadida</taxon>
        <taxon>Tritrichomonadidae</taxon>
        <taxon>Tritrichomonas</taxon>
    </lineage>
</organism>
<accession>A0ABR2IPW0</accession>
<evidence type="ECO:0000313" key="3">
    <source>
        <dbReference type="Proteomes" id="UP001470230"/>
    </source>
</evidence>
<dbReference type="Proteomes" id="UP001470230">
    <property type="component" value="Unassembled WGS sequence"/>
</dbReference>
<gene>
    <name evidence="2" type="ORF">M9Y10_009493</name>
</gene>
<reference evidence="2 3" key="1">
    <citation type="submission" date="2024-04" db="EMBL/GenBank/DDBJ databases">
        <title>Tritrichomonas musculus Genome.</title>
        <authorList>
            <person name="Alves-Ferreira E."/>
            <person name="Grigg M."/>
            <person name="Lorenzi H."/>
            <person name="Galac M."/>
        </authorList>
    </citation>
    <scope>NUCLEOTIDE SEQUENCE [LARGE SCALE GENOMIC DNA]</scope>
    <source>
        <strain evidence="2 3">EAF2021</strain>
    </source>
</reference>
<evidence type="ECO:0000313" key="2">
    <source>
        <dbReference type="EMBL" id="KAK8866529.1"/>
    </source>
</evidence>
<dbReference type="EMBL" id="JAPFFF010000015">
    <property type="protein sequence ID" value="KAK8866529.1"/>
    <property type="molecule type" value="Genomic_DNA"/>
</dbReference>
<proteinExistence type="predicted"/>
<comment type="caution">
    <text evidence="2">The sequence shown here is derived from an EMBL/GenBank/DDBJ whole genome shotgun (WGS) entry which is preliminary data.</text>
</comment>
<feature type="region of interest" description="Disordered" evidence="1">
    <location>
        <begin position="201"/>
        <end position="234"/>
    </location>
</feature>
<evidence type="ECO:0000256" key="1">
    <source>
        <dbReference type="SAM" id="MobiDB-lite"/>
    </source>
</evidence>
<feature type="compositionally biased region" description="Basic and acidic residues" evidence="1">
    <location>
        <begin position="205"/>
        <end position="220"/>
    </location>
</feature>
<protein>
    <submittedName>
        <fullName evidence="2">Uncharacterized protein</fullName>
    </submittedName>
</protein>
<sequence>MECPVSVNFKLTTNSRYVEEMEKTRPLKTEDEDLIAQTFKPEYVKPMQVFCLIATNSKRNKIYRFIKGEVPESSQPKTARLFTPTRRERDLVVRSPRGSIDFNRSIFGEVHSKQVNAHKFESPGIRNDGIFGFPTPYTPRAEQPVHLGLFIAKKLMTPLGVSRVQDTLDDPKNYQLLTEILKWVEKKGNVYPIDELKNDPLLSPRAEERENQKKNTEDHMYSTSHRFYTPHPPARTLRKNARFQTNYTTNYQETYCDEMHKTMVPKVDPPIKPVTNNTPFAQFPESSEDFPEYHSPLLVSQSKTNFLLGKFNNKVFNSQTCL</sequence>
<name>A0ABR2IPW0_9EUKA</name>